<organism evidence="1 2">
    <name type="scientific">Sporolactobacillus terrae</name>
    <dbReference type="NCBI Taxonomy" id="269673"/>
    <lineage>
        <taxon>Bacteria</taxon>
        <taxon>Bacillati</taxon>
        <taxon>Bacillota</taxon>
        <taxon>Bacilli</taxon>
        <taxon>Bacillales</taxon>
        <taxon>Sporolactobacillaceae</taxon>
        <taxon>Sporolactobacillus</taxon>
    </lineage>
</organism>
<evidence type="ECO:0000313" key="1">
    <source>
        <dbReference type="EMBL" id="BBN97506.1"/>
    </source>
</evidence>
<proteinExistence type="predicted"/>
<dbReference type="InterPro" id="IPR038556">
    <property type="entry name" value="TAC_Gp13-like_sf"/>
</dbReference>
<reference evidence="1 2" key="1">
    <citation type="submission" date="2019-09" db="EMBL/GenBank/DDBJ databases">
        <title>Complete genome sequence of Sporolactobacillus terrae 70-3.</title>
        <authorList>
            <person name="Tanaka N."/>
            <person name="Shiwa Y."/>
            <person name="Fujita N."/>
            <person name="Tanasupawat S."/>
        </authorList>
    </citation>
    <scope>NUCLEOTIDE SEQUENCE [LARGE SCALE GENOMIC DNA]</scope>
    <source>
        <strain evidence="1 2">70-3</strain>
    </source>
</reference>
<evidence type="ECO:0008006" key="3">
    <source>
        <dbReference type="Google" id="ProtNLM"/>
    </source>
</evidence>
<dbReference type="AlphaFoldDB" id="A0A5K7X086"/>
<protein>
    <recommendedName>
        <fullName evidence="3">Tail assembly chaperone</fullName>
    </recommendedName>
</protein>
<sequence>MSEVAKLLSREDILNVKDIVTKTVSVPDWGGSVIVKGLTGAQRNVFEQSLIKGQGKSAKMNLDNAMAKLVALTIVDADGKRLFSQADIEALGQKSGKALAQVYTVASELSGLTEDDVEELTKN</sequence>
<dbReference type="EMBL" id="AP021853">
    <property type="protein sequence ID" value="BBN97506.1"/>
    <property type="molecule type" value="Genomic_DNA"/>
</dbReference>
<dbReference type="RefSeq" id="WP_152080084.1">
    <property type="nucleotide sequence ID" value="NZ_AP021853.1"/>
</dbReference>
<accession>A0A5K7X086</accession>
<dbReference type="Proteomes" id="UP000326951">
    <property type="component" value="Chromosome"/>
</dbReference>
<name>A0A5K7X086_9BACL</name>
<evidence type="ECO:0000313" key="2">
    <source>
        <dbReference type="Proteomes" id="UP000326951"/>
    </source>
</evidence>
<gene>
    <name evidence="1" type="ORF">St703_02110</name>
</gene>
<dbReference type="Gene3D" id="3.30.2220.20">
    <property type="entry name" value="Phage tail assembly chaperone gp13-like"/>
    <property type="match status" value="1"/>
</dbReference>